<feature type="transmembrane region" description="Helical" evidence="6">
    <location>
        <begin position="202"/>
        <end position="223"/>
    </location>
</feature>
<dbReference type="InterPro" id="IPR008521">
    <property type="entry name" value="Mg_trans_NIPA"/>
</dbReference>
<comment type="caution">
    <text evidence="7">The sequence shown here is derived from an EMBL/GenBank/DDBJ whole genome shotgun (WGS) entry which is preliminary data.</text>
</comment>
<dbReference type="GO" id="GO:0016020">
    <property type="term" value="C:membrane"/>
    <property type="evidence" value="ECO:0007669"/>
    <property type="project" value="UniProtKB-SubCell"/>
</dbReference>
<dbReference type="Proteomes" id="UP000801492">
    <property type="component" value="Unassembled WGS sequence"/>
</dbReference>
<proteinExistence type="inferred from homology"/>
<dbReference type="PANTHER" id="PTHR12570:SF92">
    <property type="entry name" value="SPICHTHYIN, ISOFORM B"/>
    <property type="match status" value="1"/>
</dbReference>
<feature type="transmembrane region" description="Helical" evidence="6">
    <location>
        <begin position="131"/>
        <end position="150"/>
    </location>
</feature>
<evidence type="ECO:0000256" key="2">
    <source>
        <dbReference type="ARBA" id="ARBA00007230"/>
    </source>
</evidence>
<keyword evidence="4 6" id="KW-1133">Transmembrane helix</keyword>
<dbReference type="InterPro" id="IPR037185">
    <property type="entry name" value="EmrE-like"/>
</dbReference>
<feature type="transmembrane region" description="Helical" evidence="6">
    <location>
        <begin position="95"/>
        <end position="119"/>
    </location>
</feature>
<evidence type="ECO:0000256" key="3">
    <source>
        <dbReference type="ARBA" id="ARBA00022692"/>
    </source>
</evidence>
<keyword evidence="5 6" id="KW-0472">Membrane</keyword>
<keyword evidence="8" id="KW-1185">Reference proteome</keyword>
<dbReference type="EMBL" id="VTPC01003078">
    <property type="protein sequence ID" value="KAF2899051.1"/>
    <property type="molecule type" value="Genomic_DNA"/>
</dbReference>
<feature type="transmembrane region" description="Helical" evidence="6">
    <location>
        <begin position="301"/>
        <end position="321"/>
    </location>
</feature>
<comment type="similarity">
    <text evidence="2">Belongs to the NIPA family.</text>
</comment>
<accession>A0A8K0D803</accession>
<feature type="transmembrane region" description="Helical" evidence="6">
    <location>
        <begin position="235"/>
        <end position="257"/>
    </location>
</feature>
<evidence type="ECO:0008006" key="9">
    <source>
        <dbReference type="Google" id="ProtNLM"/>
    </source>
</evidence>
<name>A0A8K0D803_IGNLU</name>
<reference evidence="7" key="1">
    <citation type="submission" date="2019-08" db="EMBL/GenBank/DDBJ databases">
        <title>The genome of the North American firefly Photinus pyralis.</title>
        <authorList>
            <consortium name="Photinus pyralis genome working group"/>
            <person name="Fallon T.R."/>
            <person name="Sander Lower S.E."/>
            <person name="Weng J.-K."/>
        </authorList>
    </citation>
    <scope>NUCLEOTIDE SEQUENCE</scope>
    <source>
        <strain evidence="7">TRF0915ILg1</strain>
        <tissue evidence="7">Whole body</tissue>
    </source>
</reference>
<dbReference type="PANTHER" id="PTHR12570">
    <property type="match status" value="1"/>
</dbReference>
<dbReference type="Pfam" id="PF05653">
    <property type="entry name" value="Mg_trans_NIPA"/>
    <property type="match status" value="1"/>
</dbReference>
<sequence length="363" mass="39910">MLIPIHKSDMINSGSTTETTILVQPYDETDFHVGLFLAISSSIFIGSSFIIKKKALIQINRAGSLRAGSGGFGYLKEWMWWMGFLSMGIGEAANFAAYAFAPASLVTPLGALSVLVSAVLSSKFLDERLNLIGKLGCFLCILGSTIIIIHSPKEEEVESLADLSQKLQDSLFVLYVFIVIVVSILIAFYYGPKYGSQNVVVYIVLCSAIGSLTVMSCKGLGLAIKETISGKTNALANWLTYAFIISIAVCIFIQMDYLNKALDLFNTSIVTPIYYVLFTTLVIIASAILFKEWRHLNANDVVGNICGFLVIITAIVLLHGFKDFDISFNDVRGILRPKHESLIRATHLERIDYGSSHIFTRSI</sequence>
<keyword evidence="3 6" id="KW-0812">Transmembrane</keyword>
<evidence type="ECO:0000256" key="4">
    <source>
        <dbReference type="ARBA" id="ARBA00022989"/>
    </source>
</evidence>
<gene>
    <name evidence="7" type="ORF">ILUMI_07119</name>
</gene>
<evidence type="ECO:0000256" key="5">
    <source>
        <dbReference type="ARBA" id="ARBA00023136"/>
    </source>
</evidence>
<feature type="transmembrane region" description="Helical" evidence="6">
    <location>
        <begin position="269"/>
        <end position="289"/>
    </location>
</feature>
<evidence type="ECO:0000256" key="6">
    <source>
        <dbReference type="SAM" id="Phobius"/>
    </source>
</evidence>
<feature type="transmembrane region" description="Helical" evidence="6">
    <location>
        <begin position="171"/>
        <end position="190"/>
    </location>
</feature>
<evidence type="ECO:0000313" key="7">
    <source>
        <dbReference type="EMBL" id="KAF2899051.1"/>
    </source>
</evidence>
<comment type="subcellular location">
    <subcellularLocation>
        <location evidence="1">Membrane</location>
        <topology evidence="1">Multi-pass membrane protein</topology>
    </subcellularLocation>
</comment>
<dbReference type="GO" id="GO:0015095">
    <property type="term" value="F:magnesium ion transmembrane transporter activity"/>
    <property type="evidence" value="ECO:0007669"/>
    <property type="project" value="InterPro"/>
</dbReference>
<evidence type="ECO:0000256" key="1">
    <source>
        <dbReference type="ARBA" id="ARBA00004141"/>
    </source>
</evidence>
<feature type="transmembrane region" description="Helical" evidence="6">
    <location>
        <begin position="31"/>
        <end position="51"/>
    </location>
</feature>
<organism evidence="7 8">
    <name type="scientific">Ignelater luminosus</name>
    <name type="common">Cucubano</name>
    <name type="synonym">Pyrophorus luminosus</name>
    <dbReference type="NCBI Taxonomy" id="2038154"/>
    <lineage>
        <taxon>Eukaryota</taxon>
        <taxon>Metazoa</taxon>
        <taxon>Ecdysozoa</taxon>
        <taxon>Arthropoda</taxon>
        <taxon>Hexapoda</taxon>
        <taxon>Insecta</taxon>
        <taxon>Pterygota</taxon>
        <taxon>Neoptera</taxon>
        <taxon>Endopterygota</taxon>
        <taxon>Coleoptera</taxon>
        <taxon>Polyphaga</taxon>
        <taxon>Elateriformia</taxon>
        <taxon>Elateroidea</taxon>
        <taxon>Elateridae</taxon>
        <taxon>Agrypninae</taxon>
        <taxon>Pyrophorini</taxon>
        <taxon>Ignelater</taxon>
    </lineage>
</organism>
<dbReference type="AlphaFoldDB" id="A0A8K0D803"/>
<dbReference type="OrthoDB" id="6428174at2759"/>
<evidence type="ECO:0000313" key="8">
    <source>
        <dbReference type="Proteomes" id="UP000801492"/>
    </source>
</evidence>
<dbReference type="SUPFAM" id="SSF103481">
    <property type="entry name" value="Multidrug resistance efflux transporter EmrE"/>
    <property type="match status" value="1"/>
</dbReference>
<protein>
    <recommendedName>
        <fullName evidence="9">Magnesium transporter NIPA2</fullName>
    </recommendedName>
</protein>